<evidence type="ECO:0000256" key="2">
    <source>
        <dbReference type="ARBA" id="ARBA00023033"/>
    </source>
</evidence>
<name>A0ABQ2UND5_9ACTN</name>
<protein>
    <recommendedName>
        <fullName evidence="4">Luciferase-like domain-containing protein</fullName>
    </recommendedName>
</protein>
<dbReference type="Gene3D" id="3.20.20.30">
    <property type="entry name" value="Luciferase-like domain"/>
    <property type="match status" value="1"/>
</dbReference>
<keyword evidence="6" id="KW-1185">Reference proteome</keyword>
<sequence length="385" mass="41418">MSAMPSRPSPDLPRALDSSPEFSAALEQGGPPCAGETPTPSTRLPRTPSGGTPTAPPLCTTVLRVNLVDPSPTPEGLAARYRAAVEMAAFADDRGLTMVQTEEHHATTNGWMPAPLAFAGAVFGATRRIGVTVAALITPLHDPLRLAEDIAALDLLSGGRLVTVAGLGYRPEEYAAHGMDWRRRGALQDEVLHTLLSAWTGEPFAYRGRTVQVTPRPYTRPHPLLLVGGGSRPAARRAARFGLPLFPSARLPELERYYHEQRAGFGTEGWVMQPPERTCLLHISEDPDRSWAEYGGHLLHEARMYASWQSAGTRSAVRSTAGDTAALRAEGVYRIVTPEACVKLAQEAGAQGSLILHPLCGGMPVDEGWRSLHLFAERVLPGLQG</sequence>
<feature type="compositionally biased region" description="Low complexity" evidence="3">
    <location>
        <begin position="37"/>
        <end position="49"/>
    </location>
</feature>
<proteinExistence type="predicted"/>
<dbReference type="InterPro" id="IPR036661">
    <property type="entry name" value="Luciferase-like_sf"/>
</dbReference>
<dbReference type="PANTHER" id="PTHR30137:SF8">
    <property type="entry name" value="BLR5498 PROTEIN"/>
    <property type="match status" value="1"/>
</dbReference>
<dbReference type="PANTHER" id="PTHR30137">
    <property type="entry name" value="LUCIFERASE-LIKE MONOOXYGENASE"/>
    <property type="match status" value="1"/>
</dbReference>
<accession>A0ABQ2UND5</accession>
<evidence type="ECO:0000256" key="3">
    <source>
        <dbReference type="SAM" id="MobiDB-lite"/>
    </source>
</evidence>
<gene>
    <name evidence="5" type="ORF">GCM10010211_06170</name>
</gene>
<keyword evidence="2" id="KW-0503">Monooxygenase</keyword>
<evidence type="ECO:0000256" key="1">
    <source>
        <dbReference type="ARBA" id="ARBA00023002"/>
    </source>
</evidence>
<feature type="domain" description="Luciferase-like" evidence="4">
    <location>
        <begin position="76"/>
        <end position="302"/>
    </location>
</feature>
<evidence type="ECO:0000259" key="4">
    <source>
        <dbReference type="Pfam" id="PF00296"/>
    </source>
</evidence>
<feature type="region of interest" description="Disordered" evidence="3">
    <location>
        <begin position="1"/>
        <end position="57"/>
    </location>
</feature>
<reference evidence="6" key="1">
    <citation type="journal article" date="2019" name="Int. J. Syst. Evol. Microbiol.">
        <title>The Global Catalogue of Microorganisms (GCM) 10K type strain sequencing project: providing services to taxonomists for standard genome sequencing and annotation.</title>
        <authorList>
            <consortium name="The Broad Institute Genomics Platform"/>
            <consortium name="The Broad Institute Genome Sequencing Center for Infectious Disease"/>
            <person name="Wu L."/>
            <person name="Ma J."/>
        </authorList>
    </citation>
    <scope>NUCLEOTIDE SEQUENCE [LARGE SCALE GENOMIC DNA]</scope>
    <source>
        <strain evidence="6">JCM 3399</strain>
    </source>
</reference>
<dbReference type="Proteomes" id="UP000654471">
    <property type="component" value="Unassembled WGS sequence"/>
</dbReference>
<comment type="caution">
    <text evidence="5">The sequence shown here is derived from an EMBL/GenBank/DDBJ whole genome shotgun (WGS) entry which is preliminary data.</text>
</comment>
<dbReference type="SUPFAM" id="SSF51679">
    <property type="entry name" value="Bacterial luciferase-like"/>
    <property type="match status" value="1"/>
</dbReference>
<dbReference type="InterPro" id="IPR011251">
    <property type="entry name" value="Luciferase-like_dom"/>
</dbReference>
<organism evidence="5 6">
    <name type="scientific">Streptomyces albospinus</name>
    <dbReference type="NCBI Taxonomy" id="285515"/>
    <lineage>
        <taxon>Bacteria</taxon>
        <taxon>Bacillati</taxon>
        <taxon>Actinomycetota</taxon>
        <taxon>Actinomycetes</taxon>
        <taxon>Kitasatosporales</taxon>
        <taxon>Streptomycetaceae</taxon>
        <taxon>Streptomyces</taxon>
    </lineage>
</organism>
<dbReference type="Pfam" id="PF00296">
    <property type="entry name" value="Bac_luciferase"/>
    <property type="match status" value="1"/>
</dbReference>
<keyword evidence="1" id="KW-0560">Oxidoreductase</keyword>
<evidence type="ECO:0000313" key="5">
    <source>
        <dbReference type="EMBL" id="GGU45190.1"/>
    </source>
</evidence>
<evidence type="ECO:0000313" key="6">
    <source>
        <dbReference type="Proteomes" id="UP000654471"/>
    </source>
</evidence>
<dbReference type="InterPro" id="IPR050766">
    <property type="entry name" value="Bact_Lucif_Oxidored"/>
</dbReference>
<dbReference type="EMBL" id="BMRP01000001">
    <property type="protein sequence ID" value="GGU45190.1"/>
    <property type="molecule type" value="Genomic_DNA"/>
</dbReference>
<dbReference type="RefSeq" id="WP_229851712.1">
    <property type="nucleotide sequence ID" value="NZ_BMRP01000001.1"/>
</dbReference>